<dbReference type="Gene3D" id="3.60.21.10">
    <property type="match status" value="1"/>
</dbReference>
<dbReference type="Proteomes" id="UP000186351">
    <property type="component" value="Chromosome"/>
</dbReference>
<dbReference type="InterPro" id="IPR029052">
    <property type="entry name" value="Metallo-depent_PP-like"/>
</dbReference>
<dbReference type="PANTHER" id="PTHR37844">
    <property type="entry name" value="SER/THR PROTEIN PHOSPHATASE SUPERFAMILY (AFU_ORTHOLOGUE AFUA_1G14840)"/>
    <property type="match status" value="1"/>
</dbReference>
<accession>A0A1Z2XEN9</accession>
<dbReference type="GeneID" id="65535600"/>
<dbReference type="OrthoDB" id="356681at2"/>
<gene>
    <name evidence="2" type="ORF">A4V02_01945</name>
</gene>
<dbReference type="SUPFAM" id="SSF56300">
    <property type="entry name" value="Metallo-dependent phosphatases"/>
    <property type="match status" value="1"/>
</dbReference>
<dbReference type="STRING" id="1796646.A4V02_01945"/>
<accession>A0A1B1S745</accession>
<evidence type="ECO:0000259" key="1">
    <source>
        <dbReference type="Pfam" id="PF00149"/>
    </source>
</evidence>
<feature type="domain" description="Calcineurin-like phosphoesterase" evidence="1">
    <location>
        <begin position="1"/>
        <end position="219"/>
    </location>
</feature>
<sequence length="254" mass="29357">MKIQYASDLHLEFGANTSILRKHPMEPVGDILILAGDIGYLGDDGLMKHPFWDWASENFKEVIAIPGNHELYRGFDINELTEDWEHRIRTNVRYVYNKLIHLDETTDLIASTLWAKIPPENGLLTQRNVSDFHCIPDGVNPLGWERFNEEHEKCRNFIERKVRESNADKIMVVTHHVPSFALMAEEFKGSPINGAFTSELGNMIADSRIDYWIYGHSHRNILKKIGNTMCVCNQFGYVRALEHLYFRKNAVITL</sequence>
<protein>
    <submittedName>
        <fullName evidence="2">Serine/threonine protein phosphatase</fullName>
    </submittedName>
</protein>
<name>A0A1B1S745_9BACT</name>
<dbReference type="InterPro" id="IPR004843">
    <property type="entry name" value="Calcineurin-like_PHP"/>
</dbReference>
<dbReference type="AlphaFoldDB" id="A0A1B1S745"/>
<dbReference type="KEGG" id="pary:A4V02_01945"/>
<reference evidence="3" key="1">
    <citation type="submission" date="2016-04" db="EMBL/GenBank/DDBJ databases">
        <title>Complete Genome Sequences of Twelve Strains of a Stable Defined Moderately Diverse Mouse Microbiota 2 (sDMDMm2).</title>
        <authorList>
            <person name="Uchimura Y."/>
            <person name="Wyss M."/>
            <person name="Brugiroux S."/>
            <person name="Limenitakis J.P."/>
            <person name="Stecher B."/>
            <person name="McCoy K.D."/>
            <person name="Macpherson A.J."/>
        </authorList>
    </citation>
    <scope>NUCLEOTIDE SEQUENCE [LARGE SCALE GENOMIC DNA]</scope>
    <source>
        <strain evidence="3">YL27</strain>
    </source>
</reference>
<keyword evidence="3" id="KW-1185">Reference proteome</keyword>
<proteinExistence type="predicted"/>
<dbReference type="PANTHER" id="PTHR37844:SF1">
    <property type="entry name" value="CALCINEURIN-LIKE PHOSPHOESTERASE DOMAIN-CONTAINING PROTEIN"/>
    <property type="match status" value="1"/>
</dbReference>
<dbReference type="Pfam" id="PF00149">
    <property type="entry name" value="Metallophos"/>
    <property type="match status" value="1"/>
</dbReference>
<dbReference type="GO" id="GO:0016787">
    <property type="term" value="F:hydrolase activity"/>
    <property type="evidence" value="ECO:0007669"/>
    <property type="project" value="InterPro"/>
</dbReference>
<organism evidence="2 3">
    <name type="scientific">Muribaculum intestinale</name>
    <dbReference type="NCBI Taxonomy" id="1796646"/>
    <lineage>
        <taxon>Bacteria</taxon>
        <taxon>Pseudomonadati</taxon>
        <taxon>Bacteroidota</taxon>
        <taxon>Bacteroidia</taxon>
        <taxon>Bacteroidales</taxon>
        <taxon>Muribaculaceae</taxon>
        <taxon>Muribaculum</taxon>
    </lineage>
</organism>
<evidence type="ECO:0000313" key="3">
    <source>
        <dbReference type="Proteomes" id="UP000186351"/>
    </source>
</evidence>
<dbReference type="RefSeq" id="WP_068959999.1">
    <property type="nucleotide sequence ID" value="NZ_CAJTAP010000041.1"/>
</dbReference>
<evidence type="ECO:0000313" key="2">
    <source>
        <dbReference type="EMBL" id="ANU62614.1"/>
    </source>
</evidence>
<dbReference type="EMBL" id="CP015402">
    <property type="protein sequence ID" value="ANU62614.1"/>
    <property type="molecule type" value="Genomic_DNA"/>
</dbReference>